<keyword evidence="2" id="KW-0732">Signal</keyword>
<proteinExistence type="predicted"/>
<name>A0ABX2DTA7_9BACL</name>
<evidence type="ECO:0000313" key="3">
    <source>
        <dbReference type="EMBL" id="NQX47921.1"/>
    </source>
</evidence>
<dbReference type="PROSITE" id="PS51257">
    <property type="entry name" value="PROKAR_LIPOPROTEIN"/>
    <property type="match status" value="1"/>
</dbReference>
<dbReference type="InterPro" id="IPR050490">
    <property type="entry name" value="Bact_solute-bd_prot1"/>
</dbReference>
<dbReference type="EMBL" id="JABMKX010000012">
    <property type="protein sequence ID" value="NQX47921.1"/>
    <property type="molecule type" value="Genomic_DNA"/>
</dbReference>
<comment type="caution">
    <text evidence="3">The sequence shown here is derived from an EMBL/GenBank/DDBJ whole genome shotgun (WGS) entry which is preliminary data.</text>
</comment>
<evidence type="ECO:0000313" key="4">
    <source>
        <dbReference type="Proteomes" id="UP000711047"/>
    </source>
</evidence>
<evidence type="ECO:0000256" key="2">
    <source>
        <dbReference type="SAM" id="SignalP"/>
    </source>
</evidence>
<sequence>MRTKKVMSVLISMLLVAATTACGGGSGNGGNAGGGASAKPAASANAPAAEATPEASATAEPTTATPEMDFDMGGRTIKIVSWWDMTIPEDNPDNIQRSKNLKELQKKHNFKVEYVALDFGEYQKKVVASLVAGEPLGDIVRMGKAYMIPALTKQDLFWPVDEYTKNENAFNQQMTKEFSQYNGKGYGFSENAGNLISGVFYNRTLMKKLGMKPLQEYVNEDNWNWETFTQVAKEANKDTDNNGKLDVWGLASGGFLEMALASNETDLTVDDKQNLDDPKALEVFKFISKLGAEKVARPTEGGDWQEPAQFFRQGNTLMYAGADYEANGFKTDMKDYDIGFVPFPKGPNATEYHSVESNVQFLTIPKKVENPEWLLYIWEKINDIESIYDYPKQASLESTYDNEDDINNAKMVEGGMLLTNHNTFSTMPYYELLDELKKGTSASTVIQKYKAKVQASVDAVYKK</sequence>
<dbReference type="InterPro" id="IPR006059">
    <property type="entry name" value="SBP"/>
</dbReference>
<reference evidence="3 4" key="1">
    <citation type="submission" date="2020-05" db="EMBL/GenBank/DDBJ databases">
        <title>Paenibacillus glebae, sp. nov., Paenibacillus humi sp. nov., Paenibacillus pedi sp. nov., Paenibacillus terrestris sp. nov. and Paenibacillus terricola sp. nov., isolated from a forest top soil sample.</title>
        <authorList>
            <person name="Qi S."/>
            <person name="Carlier A."/>
            <person name="Cnockaert M."/>
            <person name="Vandamme P."/>
        </authorList>
    </citation>
    <scope>NUCLEOTIDE SEQUENCE [LARGE SCALE GENOMIC DNA]</scope>
    <source>
        <strain evidence="3 4">LMG 29502</strain>
    </source>
</reference>
<feature type="region of interest" description="Disordered" evidence="1">
    <location>
        <begin position="30"/>
        <end position="70"/>
    </location>
</feature>
<feature type="chain" id="PRO_5046011255" evidence="2">
    <location>
        <begin position="24"/>
        <end position="463"/>
    </location>
</feature>
<feature type="compositionally biased region" description="Low complexity" evidence="1">
    <location>
        <begin position="37"/>
        <end position="67"/>
    </location>
</feature>
<feature type="signal peptide" evidence="2">
    <location>
        <begin position="1"/>
        <end position="23"/>
    </location>
</feature>
<dbReference type="Pfam" id="PF13416">
    <property type="entry name" value="SBP_bac_8"/>
    <property type="match status" value="1"/>
</dbReference>
<dbReference type="PANTHER" id="PTHR43649:SF12">
    <property type="entry name" value="DIACETYLCHITOBIOSE BINDING PROTEIN DASA"/>
    <property type="match status" value="1"/>
</dbReference>
<evidence type="ECO:0000256" key="1">
    <source>
        <dbReference type="SAM" id="MobiDB-lite"/>
    </source>
</evidence>
<keyword evidence="4" id="KW-1185">Reference proteome</keyword>
<accession>A0ABX2DTA7</accession>
<dbReference type="SUPFAM" id="SSF53850">
    <property type="entry name" value="Periplasmic binding protein-like II"/>
    <property type="match status" value="1"/>
</dbReference>
<dbReference type="Gene3D" id="3.40.190.10">
    <property type="entry name" value="Periplasmic binding protein-like II"/>
    <property type="match status" value="1"/>
</dbReference>
<dbReference type="RefSeq" id="WP_173137534.1">
    <property type="nucleotide sequence ID" value="NZ_JABMKX010000012.1"/>
</dbReference>
<dbReference type="PANTHER" id="PTHR43649">
    <property type="entry name" value="ARABINOSE-BINDING PROTEIN-RELATED"/>
    <property type="match status" value="1"/>
</dbReference>
<dbReference type="Proteomes" id="UP000711047">
    <property type="component" value="Unassembled WGS sequence"/>
</dbReference>
<protein>
    <submittedName>
        <fullName evidence="3">Extracellular solute-binding protein</fullName>
    </submittedName>
</protein>
<organism evidence="3 4">
    <name type="scientific">Paenibacillus tritici</name>
    <dbReference type="NCBI Taxonomy" id="1873425"/>
    <lineage>
        <taxon>Bacteria</taxon>
        <taxon>Bacillati</taxon>
        <taxon>Bacillota</taxon>
        <taxon>Bacilli</taxon>
        <taxon>Bacillales</taxon>
        <taxon>Paenibacillaceae</taxon>
        <taxon>Paenibacillus</taxon>
    </lineage>
</organism>
<gene>
    <name evidence="3" type="ORF">HQN87_21585</name>
</gene>